<name>A0ACB9S3B9_9MYRT</name>
<accession>A0ACB9S3B9</accession>
<proteinExistence type="predicted"/>
<sequence>MVMTKEMVLSGSLFSVCLCISVSVCAVKLDPTTRALQEADLMTSLPSQPLSANLLFVDSPAGVGFSYSNTTITTYGDESTSRDSYSFLLNWLNRFPQYKSNEFYISGESYAGHYVPQLAEVIFDENKRSAKGSYINLKGFAVGNPYMDFESDFNGMVDYVWGHALISDQSYKSIKGNCNFTKENQTIDCWLSFQAYYNLTSLIDLYSLYTPRRLLPRPFSAAPATSISACNLSNANNFL</sequence>
<protein>
    <submittedName>
        <fullName evidence="1">Uncharacterized protein</fullName>
    </submittedName>
</protein>
<keyword evidence="2" id="KW-1185">Reference proteome</keyword>
<evidence type="ECO:0000313" key="1">
    <source>
        <dbReference type="EMBL" id="KAI4384123.1"/>
    </source>
</evidence>
<dbReference type="Proteomes" id="UP001057402">
    <property type="component" value="Chromosome 3"/>
</dbReference>
<reference evidence="2" key="1">
    <citation type="journal article" date="2023" name="Front. Plant Sci.">
        <title>Chromosomal-level genome assembly of Melastoma candidum provides insights into trichome evolution.</title>
        <authorList>
            <person name="Zhong Y."/>
            <person name="Wu W."/>
            <person name="Sun C."/>
            <person name="Zou P."/>
            <person name="Liu Y."/>
            <person name="Dai S."/>
            <person name="Zhou R."/>
        </authorList>
    </citation>
    <scope>NUCLEOTIDE SEQUENCE [LARGE SCALE GENOMIC DNA]</scope>
</reference>
<evidence type="ECO:0000313" key="2">
    <source>
        <dbReference type="Proteomes" id="UP001057402"/>
    </source>
</evidence>
<comment type="caution">
    <text evidence="1">The sequence shown here is derived from an EMBL/GenBank/DDBJ whole genome shotgun (WGS) entry which is preliminary data.</text>
</comment>
<organism evidence="1 2">
    <name type="scientific">Melastoma candidum</name>
    <dbReference type="NCBI Taxonomy" id="119954"/>
    <lineage>
        <taxon>Eukaryota</taxon>
        <taxon>Viridiplantae</taxon>
        <taxon>Streptophyta</taxon>
        <taxon>Embryophyta</taxon>
        <taxon>Tracheophyta</taxon>
        <taxon>Spermatophyta</taxon>
        <taxon>Magnoliopsida</taxon>
        <taxon>eudicotyledons</taxon>
        <taxon>Gunneridae</taxon>
        <taxon>Pentapetalae</taxon>
        <taxon>rosids</taxon>
        <taxon>malvids</taxon>
        <taxon>Myrtales</taxon>
        <taxon>Melastomataceae</taxon>
        <taxon>Melastomatoideae</taxon>
        <taxon>Melastomateae</taxon>
        <taxon>Melastoma</taxon>
    </lineage>
</organism>
<dbReference type="EMBL" id="CM042882">
    <property type="protein sequence ID" value="KAI4384123.1"/>
    <property type="molecule type" value="Genomic_DNA"/>
</dbReference>
<gene>
    <name evidence="1" type="ORF">MLD38_009889</name>
</gene>